<evidence type="ECO:0000313" key="2">
    <source>
        <dbReference type="Proteomes" id="UP000305234"/>
    </source>
</evidence>
<dbReference type="EMBL" id="SYUW01000035">
    <property type="protein sequence ID" value="TKF25257.1"/>
    <property type="molecule type" value="Genomic_DNA"/>
</dbReference>
<name>A0A4U1YZ81_9VIBR</name>
<proteinExistence type="predicted"/>
<dbReference type="AlphaFoldDB" id="A0A4U1YZ81"/>
<gene>
    <name evidence="1" type="ORF">FCV52_13185</name>
</gene>
<organism evidence="1 2">
    <name type="scientific">Vibrio kanaloae</name>
    <dbReference type="NCBI Taxonomy" id="170673"/>
    <lineage>
        <taxon>Bacteria</taxon>
        <taxon>Pseudomonadati</taxon>
        <taxon>Pseudomonadota</taxon>
        <taxon>Gammaproteobacteria</taxon>
        <taxon>Vibrionales</taxon>
        <taxon>Vibrionaceae</taxon>
        <taxon>Vibrio</taxon>
    </lineage>
</organism>
<accession>A0A4U1YZ81</accession>
<comment type="caution">
    <text evidence="1">The sequence shown here is derived from an EMBL/GenBank/DDBJ whole genome shotgun (WGS) entry which is preliminary data.</text>
</comment>
<sequence length="299" mass="33785">MLIVFLKRIIRCLSYSATHKPNKAFKSDSQRLAVSLRSSIAKRRSHLNAALDFQQHKEHGGSIMGDIFKLDPSVITESLAKGLVSRLERECEQNRSELLNLLANSKGIKNLQKKCMKFIGDGKSVSGVYFGEKVHIAMLVIFDPITQKFGGGYVTKLNNKYSYYVSDIRFSKHSVQRLIERLKPKYPSLCLAQAINAQIEPRIRNEKQSCINLDQVYHNPHDGVDVALPYVLDGELIGMWFVASIGDSTASVTKSMTAKTFVDVALLRTEQYRTCMEVYGHQIANKLKGYSHTDIPLWK</sequence>
<dbReference type="Proteomes" id="UP000305234">
    <property type="component" value="Unassembled WGS sequence"/>
</dbReference>
<protein>
    <submittedName>
        <fullName evidence="1">Uncharacterized protein</fullName>
    </submittedName>
</protein>
<reference evidence="1 2" key="1">
    <citation type="submission" date="2019-04" db="EMBL/GenBank/DDBJ databases">
        <title>A reverse ecology approach based on a biological definition of microbial populations.</title>
        <authorList>
            <person name="Arevalo P."/>
            <person name="Vaninsberghe D."/>
            <person name="Elsherbini J."/>
            <person name="Gore J."/>
            <person name="Polz M."/>
        </authorList>
    </citation>
    <scope>NUCLEOTIDE SEQUENCE [LARGE SCALE GENOMIC DNA]</scope>
    <source>
        <strain evidence="1 2">10N.261.46.E4</strain>
    </source>
</reference>
<evidence type="ECO:0000313" key="1">
    <source>
        <dbReference type="EMBL" id="TKF25257.1"/>
    </source>
</evidence>